<dbReference type="EMBL" id="CAQQ02183619">
    <property type="status" value="NOT_ANNOTATED_CDS"/>
    <property type="molecule type" value="Genomic_DNA"/>
</dbReference>
<accession>T1GCZ4</accession>
<dbReference type="STRING" id="36166.T1GCZ4"/>
<reference evidence="3" key="1">
    <citation type="submission" date="2013-02" db="EMBL/GenBank/DDBJ databases">
        <authorList>
            <person name="Hughes D."/>
        </authorList>
    </citation>
    <scope>NUCLEOTIDE SEQUENCE</scope>
    <source>
        <strain>Durham</strain>
        <strain evidence="3">NC isolate 2 -- Noor lab</strain>
    </source>
</reference>
<sequence>MDEQEQSAYLSSYRNSISKILPSFSFSLPLTFTTFLTKLPNLPKLDLTSSQSTNTNGARMTSEEYENLLNYINAYIQKQLDEKSSKIDIKVNKEISLIISEKLKEQNFATAATNQNINIDEIVEAVYLRLQSSPLKFHSENIIEIQKLVKDITKTPSNDIDGIVMRILNAPQLSQFIDNRIFVTGDSENHNSAIAGLTGEIELIKRILDEKIHENQELRELLDKVRVGQEELSRKVDVNEAFTKDELAKMLILIDEKLSNLNEQQFEAINVQIKKSLGEIFGYKKDVEQLDLENWIKSLFVAKELLEEGSLSCLRTLILRSRKK</sequence>
<keyword evidence="1" id="KW-0175">Coiled coil</keyword>
<dbReference type="HOGENOM" id="CLU_858654_0_0_1"/>
<feature type="coiled-coil region" evidence="1">
    <location>
        <begin position="201"/>
        <end position="264"/>
    </location>
</feature>
<organism evidence="2 3">
    <name type="scientific">Megaselia scalaris</name>
    <name type="common">Humpbacked fly</name>
    <name type="synonym">Phora scalaris</name>
    <dbReference type="NCBI Taxonomy" id="36166"/>
    <lineage>
        <taxon>Eukaryota</taxon>
        <taxon>Metazoa</taxon>
        <taxon>Ecdysozoa</taxon>
        <taxon>Arthropoda</taxon>
        <taxon>Hexapoda</taxon>
        <taxon>Insecta</taxon>
        <taxon>Pterygota</taxon>
        <taxon>Neoptera</taxon>
        <taxon>Endopterygota</taxon>
        <taxon>Diptera</taxon>
        <taxon>Brachycera</taxon>
        <taxon>Muscomorpha</taxon>
        <taxon>Platypezoidea</taxon>
        <taxon>Phoridae</taxon>
        <taxon>Megaseliini</taxon>
        <taxon>Megaselia</taxon>
    </lineage>
</organism>
<evidence type="ECO:0000313" key="2">
    <source>
        <dbReference type="EnsemblMetazoa" id="MESCA001168-PA"/>
    </source>
</evidence>
<dbReference type="Proteomes" id="UP000015102">
    <property type="component" value="Unassembled WGS sequence"/>
</dbReference>
<proteinExistence type="predicted"/>
<dbReference type="AlphaFoldDB" id="T1GCZ4"/>
<protein>
    <submittedName>
        <fullName evidence="2">Uncharacterized protein</fullName>
    </submittedName>
</protein>
<dbReference type="EMBL" id="CAQQ02183618">
    <property type="status" value="NOT_ANNOTATED_CDS"/>
    <property type="molecule type" value="Genomic_DNA"/>
</dbReference>
<evidence type="ECO:0000313" key="3">
    <source>
        <dbReference type="Proteomes" id="UP000015102"/>
    </source>
</evidence>
<evidence type="ECO:0000256" key="1">
    <source>
        <dbReference type="SAM" id="Coils"/>
    </source>
</evidence>
<dbReference type="EnsemblMetazoa" id="MESCA001168-RA">
    <property type="protein sequence ID" value="MESCA001168-PA"/>
    <property type="gene ID" value="MESCA001168"/>
</dbReference>
<reference evidence="2" key="2">
    <citation type="submission" date="2015-06" db="UniProtKB">
        <authorList>
            <consortium name="EnsemblMetazoa"/>
        </authorList>
    </citation>
    <scope>IDENTIFICATION</scope>
</reference>
<name>T1GCZ4_MEGSC</name>
<keyword evidence="3" id="KW-1185">Reference proteome</keyword>